<dbReference type="Gene3D" id="3.40.720.10">
    <property type="entry name" value="Alkaline Phosphatase, subunit A"/>
    <property type="match status" value="2"/>
</dbReference>
<evidence type="ECO:0000313" key="4">
    <source>
        <dbReference type="EMBL" id="MDY3561711.1"/>
    </source>
</evidence>
<accession>A0ABU5F2A0</accession>
<comment type="similarity">
    <text evidence="1">Belongs to the sulfatase family.</text>
</comment>
<evidence type="ECO:0000313" key="5">
    <source>
        <dbReference type="Proteomes" id="UP001272242"/>
    </source>
</evidence>
<evidence type="ECO:0000256" key="2">
    <source>
        <dbReference type="SAM" id="MobiDB-lite"/>
    </source>
</evidence>
<dbReference type="SUPFAM" id="SSF53649">
    <property type="entry name" value="Alkaline phosphatase-like"/>
    <property type="match status" value="1"/>
</dbReference>
<name>A0ABU5F2A0_9BACT</name>
<feature type="compositionally biased region" description="Acidic residues" evidence="2">
    <location>
        <begin position="189"/>
        <end position="213"/>
    </location>
</feature>
<evidence type="ECO:0000256" key="1">
    <source>
        <dbReference type="ARBA" id="ARBA00008779"/>
    </source>
</evidence>
<comment type="caution">
    <text evidence="4">The sequence shown here is derived from an EMBL/GenBank/DDBJ whole genome shotgun (WGS) entry which is preliminary data.</text>
</comment>
<dbReference type="InterPro" id="IPR000917">
    <property type="entry name" value="Sulfatase_N"/>
</dbReference>
<dbReference type="RefSeq" id="WP_261184944.1">
    <property type="nucleotide sequence ID" value="NZ_JAXBLV010000200.1"/>
</dbReference>
<dbReference type="PANTHER" id="PTHR42693">
    <property type="entry name" value="ARYLSULFATASE FAMILY MEMBER"/>
    <property type="match status" value="1"/>
</dbReference>
<evidence type="ECO:0000259" key="3">
    <source>
        <dbReference type="Pfam" id="PF00884"/>
    </source>
</evidence>
<feature type="domain" description="Sulfatase N-terminal" evidence="3">
    <location>
        <begin position="265"/>
        <end position="362"/>
    </location>
</feature>
<protein>
    <submittedName>
        <fullName evidence="4">Sulfatase-like hydrolase/transferase</fullName>
    </submittedName>
</protein>
<dbReference type="EMBL" id="JAXBLV010000200">
    <property type="protein sequence ID" value="MDY3561711.1"/>
    <property type="molecule type" value="Genomic_DNA"/>
</dbReference>
<feature type="compositionally biased region" description="Basic and acidic residues" evidence="2">
    <location>
        <begin position="214"/>
        <end position="227"/>
    </location>
</feature>
<gene>
    <name evidence="4" type="ORF">R5W23_003138</name>
</gene>
<dbReference type="Proteomes" id="UP001272242">
    <property type="component" value="Unassembled WGS sequence"/>
</dbReference>
<dbReference type="InterPro" id="IPR050738">
    <property type="entry name" value="Sulfatase"/>
</dbReference>
<dbReference type="Pfam" id="PF00884">
    <property type="entry name" value="Sulfatase"/>
    <property type="match status" value="1"/>
</dbReference>
<reference evidence="5" key="1">
    <citation type="journal article" date="2023" name="Mar. Drugs">
        <title>Gemmata algarum, a Novel Planctomycete Isolated from an Algal Mat, Displays Antimicrobial Activity.</title>
        <authorList>
            <person name="Kumar G."/>
            <person name="Kallscheuer N."/>
            <person name="Kashif M."/>
            <person name="Ahamad S."/>
            <person name="Jagadeeshwari U."/>
            <person name="Pannikurungottu S."/>
            <person name="Haufschild T."/>
            <person name="Kabuu M."/>
            <person name="Sasikala C."/>
            <person name="Jogler C."/>
            <person name="Ramana C."/>
        </authorList>
    </citation>
    <scope>NUCLEOTIDE SEQUENCE [LARGE SCALE GENOMIC DNA]</scope>
    <source>
        <strain evidence="5">JC673</strain>
    </source>
</reference>
<dbReference type="InterPro" id="IPR017850">
    <property type="entry name" value="Alkaline_phosphatase_core_sf"/>
</dbReference>
<proteinExistence type="inferred from homology"/>
<dbReference type="PANTHER" id="PTHR42693:SF33">
    <property type="entry name" value="ARYLSULFATASE"/>
    <property type="match status" value="1"/>
</dbReference>
<keyword evidence="5" id="KW-1185">Reference proteome</keyword>
<feature type="region of interest" description="Disordered" evidence="2">
    <location>
        <begin position="175"/>
        <end position="254"/>
    </location>
</feature>
<organism evidence="4 5">
    <name type="scientific">Gemmata algarum</name>
    <dbReference type="NCBI Taxonomy" id="2975278"/>
    <lineage>
        <taxon>Bacteria</taxon>
        <taxon>Pseudomonadati</taxon>
        <taxon>Planctomycetota</taxon>
        <taxon>Planctomycetia</taxon>
        <taxon>Gemmatales</taxon>
        <taxon>Gemmataceae</taxon>
        <taxon>Gemmata</taxon>
    </lineage>
</organism>
<sequence length="471" mass="52246">MRVIVFALNGLPAGWLGAYGNDWVGTPHLDRFAAEGVTFDRHISDRPGPDAARRAWLGKHVSPTESEQTRGPVTETPLLFIGEGAGVRGSSPRTVLVRANHPDTDAPDWFYAGWQEVFDARPKPDDDSPLEELIRSLPALLERLRDVPEFLLWIETDRLLPPWDVQQDVFEAYLEDTEEEPGPWPQTADGDEPESDSDEAEETDEVEELESDEADKSEGAEEAHEPEEPTPAISETEEPEEPVEPFADPPTGPFDRADLDLWDWLHKTFAAVVTKLDAELGAVFEILREEGLDRSAAWLITSDFGHPLGEHGQVGLYRPWLHEELVHLPLLLRLPNAEQAGRRVSGFTQPPDLFPTLLELFGLAPPAGTPGHSLLPAARGLSESPRASAITQLELGGAAEIALRTGEWSLIVPTLVPEGDPPREPQLYEKPDDRWEVNDLRGRNVERADELEALLREEIQKAKQQTAGDAN</sequence>